<feature type="domain" description="Bacterial repeat" evidence="2">
    <location>
        <begin position="139"/>
        <end position="210"/>
    </location>
</feature>
<protein>
    <submittedName>
        <fullName evidence="3">NHL repeat protein</fullName>
    </submittedName>
</protein>
<evidence type="ECO:0000313" key="4">
    <source>
        <dbReference type="Proteomes" id="UP000054715"/>
    </source>
</evidence>
<evidence type="ECO:0000256" key="1">
    <source>
        <dbReference type="SAM" id="SignalP"/>
    </source>
</evidence>
<dbReference type="AlphaFoldDB" id="A0A0W0UGF3"/>
<dbReference type="EMBL" id="LNYG01000013">
    <property type="protein sequence ID" value="KTD06904.1"/>
    <property type="molecule type" value="Genomic_DNA"/>
</dbReference>
<gene>
    <name evidence="3" type="ORF">Ljam_1099</name>
</gene>
<comment type="caution">
    <text evidence="3">The sequence shown here is derived from an EMBL/GenBank/DDBJ whole genome shotgun (WGS) entry which is preliminary data.</text>
</comment>
<sequence>MQKSRNILMNRILAIFLSCLVLSIAQAGKPLWTFDPQTPIDIAVAKNTSKQIRYTVYNQSSRPKILVMKAIAGITSNVCRLPGKGRCTLTLNVNGSTLKGDVIGGPLLCQQDNMLQCYQPNSKYILRIHLTDQPVQQFTVTPSAGANGSISPSTPQVVDAGSSLTFTAIPNANFGINQWLLDGNVVQTGGTGYQLNNIQANHTVRVTFWQTTLSPLTQELALSVNDPVTNLALLGTPRIIRIENMGSVPANGVQVSASGFPTGTSITSNTCTGTLNAGDTCDITITPGNTASSSNGGNACTMAPGTEPVPTTVTVTADNAPQTTINVLVLGYGCIYQSGFLFAVDDTTPNTGSIGGKVAALSDQADPFPGIIWSSNAGGGVVFNDIPGIYDTSTTPPDACDGNSDGACNTQVIVAFYPTINLSFYAAGLCVQYTGGGFTDWYLPAICEMGYRTELVDAGCGTQLSPTLQNMQSNLVDNGNIGNLTSLHHSSTENSADPQFGMWQQTFDTTPDQYPVGKGGTIAVRCVRALTP</sequence>
<accession>A0A0W0UGF3</accession>
<proteinExistence type="predicted"/>
<feature type="chain" id="PRO_5006914009" evidence="1">
    <location>
        <begin position="28"/>
        <end position="532"/>
    </location>
</feature>
<dbReference type="STRING" id="455.Ljam_1099"/>
<evidence type="ECO:0000259" key="2">
    <source>
        <dbReference type="Pfam" id="PF18998"/>
    </source>
</evidence>
<keyword evidence="1" id="KW-0732">Signal</keyword>
<organism evidence="3 4">
    <name type="scientific">Legionella jamestowniensis</name>
    <dbReference type="NCBI Taxonomy" id="455"/>
    <lineage>
        <taxon>Bacteria</taxon>
        <taxon>Pseudomonadati</taxon>
        <taxon>Pseudomonadota</taxon>
        <taxon>Gammaproteobacteria</taxon>
        <taxon>Legionellales</taxon>
        <taxon>Legionellaceae</taxon>
        <taxon>Legionella</taxon>
    </lineage>
</organism>
<feature type="signal peptide" evidence="1">
    <location>
        <begin position="1"/>
        <end position="27"/>
    </location>
</feature>
<dbReference type="Pfam" id="PF18998">
    <property type="entry name" value="Flg_new_2"/>
    <property type="match status" value="1"/>
</dbReference>
<dbReference type="OrthoDB" id="8908077at2"/>
<reference evidence="3 4" key="1">
    <citation type="submission" date="2015-11" db="EMBL/GenBank/DDBJ databases">
        <title>Genomic analysis of 38 Legionella species identifies large and diverse effector repertoires.</title>
        <authorList>
            <person name="Burstein D."/>
            <person name="Amaro F."/>
            <person name="Zusman T."/>
            <person name="Lifshitz Z."/>
            <person name="Cohen O."/>
            <person name="Gilbert J.A."/>
            <person name="Pupko T."/>
            <person name="Shuman H.A."/>
            <person name="Segal G."/>
        </authorList>
    </citation>
    <scope>NUCLEOTIDE SEQUENCE [LARGE SCALE GENOMIC DNA]</scope>
    <source>
        <strain evidence="3 4">JA-26-G1-E2</strain>
    </source>
</reference>
<dbReference type="InterPro" id="IPR044060">
    <property type="entry name" value="Bacterial_rp_domain"/>
</dbReference>
<evidence type="ECO:0000313" key="3">
    <source>
        <dbReference type="EMBL" id="KTD06904.1"/>
    </source>
</evidence>
<dbReference type="RefSeq" id="WP_058449129.1">
    <property type="nucleotide sequence ID" value="NZ_CAAAJF010000012.1"/>
</dbReference>
<dbReference type="PATRIC" id="fig|455.5.peg.1164"/>
<name>A0A0W0UGF3_9GAMM</name>
<dbReference type="Proteomes" id="UP000054715">
    <property type="component" value="Unassembled WGS sequence"/>
</dbReference>